<comment type="caution">
    <text evidence="2">The sequence shown here is derived from an EMBL/GenBank/DDBJ whole genome shotgun (WGS) entry which is preliminary data.</text>
</comment>
<protein>
    <submittedName>
        <fullName evidence="2">Uncharacterized protein</fullName>
    </submittedName>
</protein>
<dbReference type="EMBL" id="BDGG01000006">
    <property type="protein sequence ID" value="GAV00475.1"/>
    <property type="molecule type" value="Genomic_DNA"/>
</dbReference>
<dbReference type="AlphaFoldDB" id="A0A1D1VFR4"/>
<organism evidence="2 3">
    <name type="scientific">Ramazzottius varieornatus</name>
    <name type="common">Water bear</name>
    <name type="synonym">Tardigrade</name>
    <dbReference type="NCBI Taxonomy" id="947166"/>
    <lineage>
        <taxon>Eukaryota</taxon>
        <taxon>Metazoa</taxon>
        <taxon>Ecdysozoa</taxon>
        <taxon>Tardigrada</taxon>
        <taxon>Eutardigrada</taxon>
        <taxon>Parachela</taxon>
        <taxon>Hypsibioidea</taxon>
        <taxon>Ramazzottiidae</taxon>
        <taxon>Ramazzottius</taxon>
    </lineage>
</organism>
<evidence type="ECO:0000313" key="2">
    <source>
        <dbReference type="EMBL" id="GAV00475.1"/>
    </source>
</evidence>
<proteinExistence type="predicted"/>
<name>A0A1D1VFR4_RAMVA</name>
<feature type="region of interest" description="Disordered" evidence="1">
    <location>
        <begin position="67"/>
        <end position="105"/>
    </location>
</feature>
<evidence type="ECO:0000313" key="3">
    <source>
        <dbReference type="Proteomes" id="UP000186922"/>
    </source>
</evidence>
<evidence type="ECO:0000256" key="1">
    <source>
        <dbReference type="SAM" id="MobiDB-lite"/>
    </source>
</evidence>
<reference evidence="2 3" key="1">
    <citation type="journal article" date="2016" name="Nat. Commun.">
        <title>Extremotolerant tardigrade genome and improved radiotolerance of human cultured cells by tardigrade-unique protein.</title>
        <authorList>
            <person name="Hashimoto T."/>
            <person name="Horikawa D.D."/>
            <person name="Saito Y."/>
            <person name="Kuwahara H."/>
            <person name="Kozuka-Hata H."/>
            <person name="Shin-I T."/>
            <person name="Minakuchi Y."/>
            <person name="Ohishi K."/>
            <person name="Motoyama A."/>
            <person name="Aizu T."/>
            <person name="Enomoto A."/>
            <person name="Kondo K."/>
            <person name="Tanaka S."/>
            <person name="Hara Y."/>
            <person name="Koshikawa S."/>
            <person name="Sagara H."/>
            <person name="Miura T."/>
            <person name="Yokobori S."/>
            <person name="Miyagawa K."/>
            <person name="Suzuki Y."/>
            <person name="Kubo T."/>
            <person name="Oyama M."/>
            <person name="Kohara Y."/>
            <person name="Fujiyama A."/>
            <person name="Arakawa K."/>
            <person name="Katayama T."/>
            <person name="Toyoda A."/>
            <person name="Kunieda T."/>
        </authorList>
    </citation>
    <scope>NUCLEOTIDE SEQUENCE [LARGE SCALE GENOMIC DNA]</scope>
    <source>
        <strain evidence="2 3">YOKOZUNA-1</strain>
    </source>
</reference>
<keyword evidence="3" id="KW-1185">Reference proteome</keyword>
<feature type="compositionally biased region" description="Basic residues" evidence="1">
    <location>
        <begin position="83"/>
        <end position="93"/>
    </location>
</feature>
<dbReference type="Proteomes" id="UP000186922">
    <property type="component" value="Unassembled WGS sequence"/>
</dbReference>
<accession>A0A1D1VFR4</accession>
<sequence>MVQIQTHRKPKKWRENDITGLPLGNISLWDMKKLLNFSWFLPGHEPDETQSDDFYCLLLYSSSNLQTTTKKKGGRNSRNSGLHSRHVTARCRKSNGEAISPRKAA</sequence>
<gene>
    <name evidence="2" type="primary">RvY_11318-1</name>
    <name evidence="2" type="synonym">RvY_11318.1</name>
    <name evidence="2" type="ORF">RvY_11318</name>
</gene>